<evidence type="ECO:0000313" key="2">
    <source>
        <dbReference type="EMBL" id="SEJ69515.1"/>
    </source>
</evidence>
<dbReference type="Proteomes" id="UP000198707">
    <property type="component" value="Unassembled WGS sequence"/>
</dbReference>
<keyword evidence="1" id="KW-0472">Membrane</keyword>
<accession>A0A1H7B7Z0</accession>
<dbReference type="AlphaFoldDB" id="A0A1H7B7Z0"/>
<keyword evidence="1" id="KW-1133">Transmembrane helix</keyword>
<organism evidence="2 3">
    <name type="scientific">Micromonospora phaseoli</name>
    <dbReference type="NCBI Taxonomy" id="1144548"/>
    <lineage>
        <taxon>Bacteria</taxon>
        <taxon>Bacillati</taxon>
        <taxon>Actinomycetota</taxon>
        <taxon>Actinomycetes</taxon>
        <taxon>Micromonosporales</taxon>
        <taxon>Micromonosporaceae</taxon>
        <taxon>Micromonospora</taxon>
    </lineage>
</organism>
<keyword evidence="1" id="KW-0812">Transmembrane</keyword>
<reference evidence="3" key="1">
    <citation type="submission" date="2016-10" db="EMBL/GenBank/DDBJ databases">
        <authorList>
            <person name="Varghese N."/>
            <person name="Submissions S."/>
        </authorList>
    </citation>
    <scope>NUCLEOTIDE SEQUENCE [LARGE SCALE GENOMIC DNA]</scope>
    <source>
        <strain evidence="3">CGMCC 4.7038</strain>
    </source>
</reference>
<dbReference type="InterPro" id="IPR025495">
    <property type="entry name" value="DUF4386"/>
</dbReference>
<feature type="transmembrane region" description="Helical" evidence="1">
    <location>
        <begin position="12"/>
        <end position="31"/>
    </location>
</feature>
<dbReference type="EMBL" id="FNYV01000006">
    <property type="protein sequence ID" value="SEJ69515.1"/>
    <property type="molecule type" value="Genomic_DNA"/>
</dbReference>
<keyword evidence="3" id="KW-1185">Reference proteome</keyword>
<proteinExistence type="predicted"/>
<dbReference type="STRING" id="1144548.SAMN05443287_106363"/>
<evidence type="ECO:0008006" key="4">
    <source>
        <dbReference type="Google" id="ProtNLM"/>
    </source>
</evidence>
<dbReference type="Pfam" id="PF14329">
    <property type="entry name" value="DUF4386"/>
    <property type="match status" value="1"/>
</dbReference>
<evidence type="ECO:0000256" key="1">
    <source>
        <dbReference type="SAM" id="Phobius"/>
    </source>
</evidence>
<evidence type="ECO:0000313" key="3">
    <source>
        <dbReference type="Proteomes" id="UP000198707"/>
    </source>
</evidence>
<sequence>MLRSGWLPRAPGWILLVGGPGYVLSTFVGYLAPSAGIVADLLVVPATAGELWILGYLIIFEVRSQAITEAPQATPVDPAAAPSPS</sequence>
<dbReference type="OrthoDB" id="1160166at2"/>
<protein>
    <recommendedName>
        <fullName evidence="4">DUF4386 domain-containing protein</fullName>
    </recommendedName>
</protein>
<feature type="transmembrane region" description="Helical" evidence="1">
    <location>
        <begin position="37"/>
        <end position="59"/>
    </location>
</feature>
<gene>
    <name evidence="2" type="ORF">SAMN05443287_106363</name>
</gene>
<dbReference type="RefSeq" id="WP_092381161.1">
    <property type="nucleotide sequence ID" value="NZ_BOPI01000025.1"/>
</dbReference>
<name>A0A1H7B7Z0_9ACTN</name>